<evidence type="ECO:0000313" key="9">
    <source>
        <dbReference type="EMBL" id="SDM05227.1"/>
    </source>
</evidence>
<dbReference type="OrthoDB" id="9804789at2"/>
<keyword evidence="6" id="KW-0949">S-adenosyl-L-methionine</keyword>
<dbReference type="Proteomes" id="UP000199476">
    <property type="component" value="Unassembled WGS sequence"/>
</dbReference>
<comment type="similarity">
    <text evidence="2 7">Belongs to the precorrin methyltransferase family.</text>
</comment>
<dbReference type="STRING" id="321763.SAMN04488692_11526"/>
<dbReference type="CDD" id="cd11645">
    <property type="entry name" value="Precorrin_2_C20_MT"/>
    <property type="match status" value="1"/>
</dbReference>
<name>A0A1G9Q404_9FIRM</name>
<dbReference type="AlphaFoldDB" id="A0A1G9Q404"/>
<accession>A0A1G9Q404</accession>
<evidence type="ECO:0000313" key="10">
    <source>
        <dbReference type="Proteomes" id="UP000199476"/>
    </source>
</evidence>
<dbReference type="PANTHER" id="PTHR43467:SF2">
    <property type="entry name" value="COBALT-PRECORRIN-2 C(20)-METHYLTRANSFERASE"/>
    <property type="match status" value="1"/>
</dbReference>
<sequence>MKGKLYGVGVGPGDPDQLTLAACKILRSAGIICPATSSSEKESLALQIARQAVDISGKIEPLEFPMTDDEEKLKSAWHKAGLQVRRHLKSGLDVAFITLGDPLLYSTYIYLLEELQSCEENFEVETVPGVTAVTGCSSCLNLPLVRGDEKLAVVPSGRDGPAGSDELEKIVKNFETIVLLKVSQSFADIKKKLAKMELQDRAVFVSRYGQKGERIVTDLEKVKADEVDYLSSIIINKNNSHLLEKGAG</sequence>
<dbReference type="UniPathway" id="UPA00148"/>
<keyword evidence="4 9" id="KW-0489">Methyltransferase</keyword>
<dbReference type="RefSeq" id="WP_089760738.1">
    <property type="nucleotide sequence ID" value="NZ_FNGO01000015.1"/>
</dbReference>
<evidence type="ECO:0000256" key="6">
    <source>
        <dbReference type="ARBA" id="ARBA00022691"/>
    </source>
</evidence>
<evidence type="ECO:0000256" key="2">
    <source>
        <dbReference type="ARBA" id="ARBA00005879"/>
    </source>
</evidence>
<evidence type="ECO:0000259" key="8">
    <source>
        <dbReference type="Pfam" id="PF00590"/>
    </source>
</evidence>
<keyword evidence="10" id="KW-1185">Reference proteome</keyword>
<dbReference type="InterPro" id="IPR000878">
    <property type="entry name" value="4pyrrol_Mease"/>
</dbReference>
<dbReference type="Gene3D" id="3.30.950.10">
    <property type="entry name" value="Methyltransferase, Cobalt-precorrin-4 Transmethylase, Domain 2"/>
    <property type="match status" value="1"/>
</dbReference>
<dbReference type="InterPro" id="IPR012382">
    <property type="entry name" value="CobI/CbiL"/>
</dbReference>
<keyword evidence="5 9" id="KW-0808">Transferase</keyword>
<dbReference type="PIRSF" id="PIRSF036427">
    <property type="entry name" value="Precrrn-2_mtase"/>
    <property type="match status" value="1"/>
</dbReference>
<dbReference type="EMBL" id="FNGO01000015">
    <property type="protein sequence ID" value="SDM05227.1"/>
    <property type="molecule type" value="Genomic_DNA"/>
</dbReference>
<dbReference type="PANTHER" id="PTHR43467">
    <property type="entry name" value="COBALT-PRECORRIN-2 C(20)-METHYLTRANSFERASE"/>
    <property type="match status" value="1"/>
</dbReference>
<feature type="domain" description="Tetrapyrrole methylase" evidence="8">
    <location>
        <begin position="4"/>
        <end position="220"/>
    </location>
</feature>
<dbReference type="InterPro" id="IPR035996">
    <property type="entry name" value="4pyrrol_Methylase_sf"/>
</dbReference>
<dbReference type="InterPro" id="IPR006364">
    <property type="entry name" value="CobI/CbiL/CobIJ_dom"/>
</dbReference>
<dbReference type="InterPro" id="IPR014777">
    <property type="entry name" value="4pyrrole_Mease_sub1"/>
</dbReference>
<proteinExistence type="inferred from homology"/>
<dbReference type="InterPro" id="IPR014776">
    <property type="entry name" value="4pyrrole_Mease_sub2"/>
</dbReference>
<gene>
    <name evidence="9" type="ORF">SAMN04488692_11526</name>
</gene>
<keyword evidence="3" id="KW-0169">Cobalamin biosynthesis</keyword>
<evidence type="ECO:0000256" key="3">
    <source>
        <dbReference type="ARBA" id="ARBA00022573"/>
    </source>
</evidence>
<reference evidence="9 10" key="1">
    <citation type="submission" date="2016-10" db="EMBL/GenBank/DDBJ databases">
        <authorList>
            <person name="de Groot N.N."/>
        </authorList>
    </citation>
    <scope>NUCLEOTIDE SEQUENCE [LARGE SCALE GENOMIC DNA]</scope>
    <source>
        <strain evidence="9 10">SLAS-1</strain>
    </source>
</reference>
<dbReference type="GO" id="GO:0030788">
    <property type="term" value="F:precorrin-2 C20-methyltransferase activity"/>
    <property type="evidence" value="ECO:0007669"/>
    <property type="project" value="InterPro"/>
</dbReference>
<protein>
    <submittedName>
        <fullName evidence="9">Precorrin-2/cobalt-factor-2 C20-methyltransferase</fullName>
    </submittedName>
</protein>
<dbReference type="Pfam" id="PF00590">
    <property type="entry name" value="TP_methylase"/>
    <property type="match status" value="1"/>
</dbReference>
<dbReference type="GO" id="GO:0032259">
    <property type="term" value="P:methylation"/>
    <property type="evidence" value="ECO:0007669"/>
    <property type="project" value="UniProtKB-KW"/>
</dbReference>
<evidence type="ECO:0000256" key="7">
    <source>
        <dbReference type="PIRNR" id="PIRNR036427"/>
    </source>
</evidence>
<dbReference type="Gene3D" id="3.40.1010.10">
    <property type="entry name" value="Cobalt-precorrin-4 Transmethylase, Domain 1"/>
    <property type="match status" value="1"/>
</dbReference>
<evidence type="ECO:0000256" key="1">
    <source>
        <dbReference type="ARBA" id="ARBA00004953"/>
    </source>
</evidence>
<evidence type="ECO:0000256" key="4">
    <source>
        <dbReference type="ARBA" id="ARBA00022603"/>
    </source>
</evidence>
<dbReference type="NCBIfam" id="TIGR01467">
    <property type="entry name" value="cobI_cbiL"/>
    <property type="match status" value="1"/>
</dbReference>
<dbReference type="GO" id="GO:0009236">
    <property type="term" value="P:cobalamin biosynthetic process"/>
    <property type="evidence" value="ECO:0007669"/>
    <property type="project" value="UniProtKB-UniRule"/>
</dbReference>
<evidence type="ECO:0000256" key="5">
    <source>
        <dbReference type="ARBA" id="ARBA00022679"/>
    </source>
</evidence>
<comment type="pathway">
    <text evidence="1">Cofactor biosynthesis; adenosylcobalamin biosynthesis.</text>
</comment>
<dbReference type="SUPFAM" id="SSF53790">
    <property type="entry name" value="Tetrapyrrole methylase"/>
    <property type="match status" value="1"/>
</dbReference>
<organism evidence="9 10">
    <name type="scientific">Halarsenatibacter silvermanii</name>
    <dbReference type="NCBI Taxonomy" id="321763"/>
    <lineage>
        <taxon>Bacteria</taxon>
        <taxon>Bacillati</taxon>
        <taxon>Bacillota</taxon>
        <taxon>Clostridia</taxon>
        <taxon>Halanaerobiales</taxon>
        <taxon>Halarsenatibacteraceae</taxon>
        <taxon>Halarsenatibacter</taxon>
    </lineage>
</organism>